<proteinExistence type="inferred from homology"/>
<evidence type="ECO:0000256" key="3">
    <source>
        <dbReference type="ARBA" id="ARBA00022525"/>
    </source>
</evidence>
<reference evidence="8" key="1">
    <citation type="submission" date="2017-03" db="EMBL/GenBank/DDBJ databases">
        <title>Phytopthora megakarya and P. palmivora, two closely related causual agents of cacao black pod achieved similar genome size and gene model numbers by different mechanisms.</title>
        <authorList>
            <person name="Ali S."/>
            <person name="Shao J."/>
            <person name="Larry D.J."/>
            <person name="Kronmiller B."/>
            <person name="Shen D."/>
            <person name="Strem M.D."/>
            <person name="Melnick R.L."/>
            <person name="Guiltinan M.J."/>
            <person name="Tyler B.M."/>
            <person name="Meinhardt L.W."/>
            <person name="Bailey B.A."/>
        </authorList>
    </citation>
    <scope>NUCLEOTIDE SEQUENCE [LARGE SCALE GENOMIC DNA]</scope>
    <source>
        <strain evidence="8">zdho120</strain>
    </source>
</reference>
<evidence type="ECO:0000256" key="1">
    <source>
        <dbReference type="ARBA" id="ARBA00004613"/>
    </source>
</evidence>
<dbReference type="Pfam" id="PF16810">
    <property type="entry name" value="RXLR"/>
    <property type="match status" value="1"/>
</dbReference>
<keyword evidence="4 5" id="KW-0732">Signal</keyword>
<dbReference type="EMBL" id="NBNE01009854">
    <property type="protein sequence ID" value="OWY98006.1"/>
    <property type="molecule type" value="Genomic_DNA"/>
</dbReference>
<evidence type="ECO:0000256" key="6">
    <source>
        <dbReference type="SAM" id="MobiDB-lite"/>
    </source>
</evidence>
<evidence type="ECO:0000313" key="7">
    <source>
        <dbReference type="EMBL" id="OWY98006.1"/>
    </source>
</evidence>
<comment type="subcellular location">
    <subcellularLocation>
        <location evidence="1 5">Secreted</location>
    </subcellularLocation>
</comment>
<comment type="similarity">
    <text evidence="2 5">Belongs to the RxLR effector family.</text>
</comment>
<keyword evidence="8" id="KW-1185">Reference proteome</keyword>
<feature type="region of interest" description="Disordered" evidence="6">
    <location>
        <begin position="53"/>
        <end position="72"/>
    </location>
</feature>
<keyword evidence="3 5" id="KW-0964">Secreted</keyword>
<protein>
    <recommendedName>
        <fullName evidence="5">RxLR effector protein</fullName>
    </recommendedName>
</protein>
<name>A0A225UZL2_9STRA</name>
<dbReference type="Proteomes" id="UP000198211">
    <property type="component" value="Unassembled WGS sequence"/>
</dbReference>
<dbReference type="GO" id="GO:0005576">
    <property type="term" value="C:extracellular region"/>
    <property type="evidence" value="ECO:0007669"/>
    <property type="project" value="UniProtKB-SubCell"/>
</dbReference>
<sequence>MRLEFIFFVTAVVVFASSDALSTASTSSNRVTNTINDDVVDGKRLLRNISMENDAHDQDEETHDQDEERGPDVASILRRSVEFDDEELVRQFRTCINWFSNWGGKTDTELKAAIKEVVPKGQRKSLRKMYDMYVSKGEDQLHAELVTEAQELKRLKSGRRS</sequence>
<dbReference type="AlphaFoldDB" id="A0A225UZL2"/>
<accession>A0A225UZL2</accession>
<feature type="chain" id="PRO_5028505228" description="RxLR effector protein" evidence="5">
    <location>
        <begin position="17"/>
        <end position="161"/>
    </location>
</feature>
<organism evidence="7 8">
    <name type="scientific">Phytophthora megakarya</name>
    <dbReference type="NCBI Taxonomy" id="4795"/>
    <lineage>
        <taxon>Eukaryota</taxon>
        <taxon>Sar</taxon>
        <taxon>Stramenopiles</taxon>
        <taxon>Oomycota</taxon>
        <taxon>Peronosporomycetes</taxon>
        <taxon>Peronosporales</taxon>
        <taxon>Peronosporaceae</taxon>
        <taxon>Phytophthora</taxon>
    </lineage>
</organism>
<evidence type="ECO:0000256" key="4">
    <source>
        <dbReference type="ARBA" id="ARBA00022729"/>
    </source>
</evidence>
<dbReference type="InterPro" id="IPR031825">
    <property type="entry name" value="RXLR"/>
</dbReference>
<gene>
    <name evidence="7" type="ORF">PHMEG_00031338</name>
</gene>
<comment type="domain">
    <text evidence="5">The RxLR-dEER motif acts to carry the protein into the host cell cytoplasm through binding to cell surface phosphatidylinositol-3-phosphate.</text>
</comment>
<comment type="function">
    <text evidence="5">Effector that suppresses plant defense responses during pathogen infection.</text>
</comment>
<evidence type="ECO:0000256" key="2">
    <source>
        <dbReference type="ARBA" id="ARBA00010400"/>
    </source>
</evidence>
<evidence type="ECO:0000313" key="8">
    <source>
        <dbReference type="Proteomes" id="UP000198211"/>
    </source>
</evidence>
<evidence type="ECO:0000256" key="5">
    <source>
        <dbReference type="RuleBase" id="RU367124"/>
    </source>
</evidence>
<feature type="signal peptide" evidence="5">
    <location>
        <begin position="1"/>
        <end position="16"/>
    </location>
</feature>
<comment type="caution">
    <text evidence="7">The sequence shown here is derived from an EMBL/GenBank/DDBJ whole genome shotgun (WGS) entry which is preliminary data.</text>
</comment>